<proteinExistence type="inferred from homology"/>
<keyword evidence="9" id="KW-0418">Kinase</keyword>
<evidence type="ECO:0000256" key="18">
    <source>
        <dbReference type="PROSITE-ProRule" id="PRU00352"/>
    </source>
</evidence>
<comment type="similarity">
    <text evidence="2">Belongs to the plexin family.</text>
</comment>
<sequence length="1517" mass="165840">MGPSCCMCLLLMLALASPGAGAWQCPRIPYSSTRNFSVPYVLPSLDAGSPVQNVAVFTDPSGTLAIFVAVRNRILLASPELRILSVLVTGPVGSAECKICRLCPATTGGPEDTDNVLLMLDPLEPWLYSCGTAQHGLCYQHQLEVRDGKVAITATNCLYSARANSPASCPDCVASPLGTTATVVATSYATSSFFYLGSTINSSLAARYSPQSVSVRRLKGTLDGFSDDFQWLTVLPQYRDNYTIHYVHSFADRDHVYLLTVQPERPGSATYHTRLARLSIHEHDLRRYRELILDCRFESKRRRRSTEGDTDRDITYNVLQAAHAARPGARLARELGINDTDMVLFGAFAESRPESRVPQEDSAVCAFPLHLLNQAMEEGMEKCCGISHQPLLRGLSFFQPAVYCPHNVNLSAPVVDTSCWDQPTLVPATSYKVDLFNGRLTGVLLTSIFVTALGDTTVAHLGTAEGRIFQMVLQRSSSYLLTLANFSLGEPGPVRGAMGLQKHLLFFTTGTKVWRLNVTGPGCHHFSTCQRCLRAERFMGCGWCGDGCTRRQECAGPWVQDSCLPVLTDFHPRSAPLQGRTRVTLCGMTFHSHLDPDPRRSPPSTYRVTVGQRSCAVLPEESKSLRPLPASRRKDFVDVLVCELELGGPTAVGGPADVVLTVEEPAGPSGFRVHGSATLGGFIFVEPHISTLHPPFGPRGGGTDISLHGTNLSAGSSWRVTVNGSECPLAGQPRQGDGVIRCTAPAAGGLGAAWVALWIDGEEFPAPLPFQYRPDPFVSAIVPSCSYEGSMLTIIGTHLDSVYRAKIRFEASAGRTEATECESPRAPEQLLCRSPGFPFESKVETALGNLSVLLDGTAGRWLFRLRYYSQPKVFPLEKDGGRLRLKPGEDEIEVHQLGLDAVAACMNITMMVGSRDCHPNVLKNEVTCRLPRELRLPPDGAPVEICVNSACEALGWVLPAATSLDLATSLALGTSVTFLVCCILAAVLLRWRWRKRRGECCSRRAPCCPPVSPVCHPLPTVLLPTGTENLELLVQPGRSDPPATTQRPGVDYREVLGEWVSPAGGGVLGACPAPHPVSPVLAVLPTAGSPGPVGPRARFASAGAGMAGGGSPVPLLRATSCCLEDLRPELLEEVKDILIPEERLITHRQRVIGKGDSRSPVWLWHHPLSVCGASFMLPVPAGHFGSVYHGTYMDPLLGELHCAVKSLHRITDVEEVEEFLREGILMKSFHHPQVLSLLGVCLPRHGLPLVVLPYMRHGDLRHFIRAQERVRRHPGEGRQVAEVTPLTDSTPQSPTVKDLIGFGLQVALGMEYLAQRKFVHRDLAARNCMLDETLTVKVADFGLARDVFGKEYYSIRQHRHAKLPVKWMALESLQTQKFTTKSDVWSFGVLMWELLTRGASPYPGVDPYDMARYLLRGRRLPQPRHCPDTLYGVMLSCWAPAPEERPSFTGLVGELKHILATLEGEHYVNLAVTYINLERGPPFPPAPPGQLPDSEDEDEEHKEEEEEEEEEEDTAVC</sequence>
<feature type="chain" id="PRO_5029895349" evidence="20">
    <location>
        <begin position="23"/>
        <end position="1517"/>
    </location>
</feature>
<evidence type="ECO:0000256" key="19">
    <source>
        <dbReference type="SAM" id="MobiDB-lite"/>
    </source>
</evidence>
<dbReference type="Proteomes" id="UP000565698">
    <property type="component" value="Unassembled WGS sequence"/>
</dbReference>
<dbReference type="SMART" id="SM00423">
    <property type="entry name" value="PSI"/>
    <property type="match status" value="1"/>
</dbReference>
<feature type="compositionally biased region" description="Acidic residues" evidence="19">
    <location>
        <begin position="1493"/>
        <end position="1517"/>
    </location>
</feature>
<dbReference type="FunFam" id="1.10.510.10:FF:000093">
    <property type="entry name" value="Hepatocyte growth factor receptor"/>
    <property type="match status" value="1"/>
</dbReference>
<feature type="domain" description="Sema" evidence="22">
    <location>
        <begin position="27"/>
        <end position="518"/>
    </location>
</feature>
<dbReference type="InterPro" id="IPR000719">
    <property type="entry name" value="Prot_kinase_dom"/>
</dbReference>
<dbReference type="EMBL" id="VXBW01000328">
    <property type="protein sequence ID" value="NXP02763.1"/>
    <property type="molecule type" value="Genomic_DNA"/>
</dbReference>
<gene>
    <name evidence="23" type="primary">Mst1r</name>
    <name evidence="23" type="ORF">THIORB_R01918</name>
</gene>
<keyword evidence="7" id="KW-0677">Repeat</keyword>
<keyword evidence="17" id="KW-0325">Glycoprotein</keyword>
<dbReference type="PROSITE" id="PS00109">
    <property type="entry name" value="PROTEIN_KINASE_TYR"/>
    <property type="match status" value="1"/>
</dbReference>
<dbReference type="GO" id="GO:0006909">
    <property type="term" value="P:phagocytosis"/>
    <property type="evidence" value="ECO:0007669"/>
    <property type="project" value="TreeGrafter"/>
</dbReference>
<keyword evidence="14" id="KW-0829">Tyrosine-protein kinase</keyword>
<comment type="caution">
    <text evidence="23">The sequence shown here is derived from an EMBL/GenBank/DDBJ whole genome shotgun (WGS) entry which is preliminary data.</text>
</comment>
<feature type="domain" description="Protein kinase" evidence="21">
    <location>
        <begin position="1173"/>
        <end position="1460"/>
    </location>
</feature>
<dbReference type="GO" id="GO:0043235">
    <property type="term" value="C:receptor complex"/>
    <property type="evidence" value="ECO:0007669"/>
    <property type="project" value="TreeGrafter"/>
</dbReference>
<dbReference type="GO" id="GO:0007169">
    <property type="term" value="P:cell surface receptor protein tyrosine kinase signaling pathway"/>
    <property type="evidence" value="ECO:0007669"/>
    <property type="project" value="TreeGrafter"/>
</dbReference>
<keyword evidence="5" id="KW-0812">Transmembrane</keyword>
<dbReference type="InterPro" id="IPR013783">
    <property type="entry name" value="Ig-like_fold"/>
</dbReference>
<dbReference type="InterPro" id="IPR036352">
    <property type="entry name" value="Semap_dom_sf"/>
</dbReference>
<evidence type="ECO:0000256" key="11">
    <source>
        <dbReference type="ARBA" id="ARBA00022843"/>
    </source>
</evidence>
<dbReference type="FunFam" id="2.60.40.10:FF:000679">
    <property type="entry name" value="Macrophage stimulating 1 receptor"/>
    <property type="match status" value="1"/>
</dbReference>
<dbReference type="InterPro" id="IPR016201">
    <property type="entry name" value="PSI"/>
</dbReference>
<evidence type="ECO:0000256" key="14">
    <source>
        <dbReference type="ARBA" id="ARBA00023137"/>
    </source>
</evidence>
<keyword evidence="8" id="KW-0547">Nucleotide-binding</keyword>
<dbReference type="Gene3D" id="2.130.10.10">
    <property type="entry name" value="YVTN repeat-like/Quinoprotein amine dehydrogenase"/>
    <property type="match status" value="1"/>
</dbReference>
<dbReference type="FunFam" id="2.130.10.10:FF:000194">
    <property type="entry name" value="Macrophage-stimulating 1 receptor a"/>
    <property type="match status" value="1"/>
</dbReference>
<dbReference type="PANTHER" id="PTHR24416:SF564">
    <property type="entry name" value="MACROPHAGE-STIMULATING PROTEIN RECEPTOR"/>
    <property type="match status" value="1"/>
</dbReference>
<dbReference type="InterPro" id="IPR014756">
    <property type="entry name" value="Ig_E-set"/>
</dbReference>
<keyword evidence="10" id="KW-0067">ATP-binding</keyword>
<evidence type="ECO:0000256" key="1">
    <source>
        <dbReference type="ARBA" id="ARBA00004479"/>
    </source>
</evidence>
<dbReference type="InterPro" id="IPR015943">
    <property type="entry name" value="WD40/YVTN_repeat-like_dom_sf"/>
</dbReference>
<dbReference type="GO" id="GO:0005524">
    <property type="term" value="F:ATP binding"/>
    <property type="evidence" value="ECO:0007669"/>
    <property type="project" value="UniProtKB-KW"/>
</dbReference>
<evidence type="ECO:0000313" key="24">
    <source>
        <dbReference type="Proteomes" id="UP000565698"/>
    </source>
</evidence>
<evidence type="ECO:0000256" key="9">
    <source>
        <dbReference type="ARBA" id="ARBA00022777"/>
    </source>
</evidence>
<keyword evidence="16" id="KW-0675">Receptor</keyword>
<evidence type="ECO:0000256" key="12">
    <source>
        <dbReference type="ARBA" id="ARBA00022989"/>
    </source>
</evidence>
<dbReference type="Pfam" id="PF01833">
    <property type="entry name" value="TIG"/>
    <property type="match status" value="1"/>
</dbReference>
<organism evidence="23 24">
    <name type="scientific">Thinocorus orbignyianus</name>
    <dbReference type="NCBI Taxonomy" id="161742"/>
    <lineage>
        <taxon>Eukaryota</taxon>
        <taxon>Metazoa</taxon>
        <taxon>Chordata</taxon>
        <taxon>Craniata</taxon>
        <taxon>Vertebrata</taxon>
        <taxon>Euteleostomi</taxon>
        <taxon>Archelosauria</taxon>
        <taxon>Archosauria</taxon>
        <taxon>Dinosauria</taxon>
        <taxon>Saurischia</taxon>
        <taxon>Theropoda</taxon>
        <taxon>Coelurosauria</taxon>
        <taxon>Aves</taxon>
        <taxon>Neognathae</taxon>
        <taxon>Neoaves</taxon>
        <taxon>Aequornithes</taxon>
        <taxon>Ciconiiformes</taxon>
        <taxon>Thinocoridae</taxon>
        <taxon>Thinocorus</taxon>
    </lineage>
</organism>
<dbReference type="SUPFAM" id="SSF81296">
    <property type="entry name" value="E set domains"/>
    <property type="match status" value="3"/>
</dbReference>
<dbReference type="InterPro" id="IPR002909">
    <property type="entry name" value="IPT_dom"/>
</dbReference>
<dbReference type="GO" id="GO:0007399">
    <property type="term" value="P:nervous system development"/>
    <property type="evidence" value="ECO:0007669"/>
    <property type="project" value="TreeGrafter"/>
</dbReference>
<evidence type="ECO:0000256" key="3">
    <source>
        <dbReference type="ARBA" id="ARBA00022553"/>
    </source>
</evidence>
<protein>
    <submittedName>
        <fullName evidence="23">RON protein</fullName>
    </submittedName>
</protein>
<evidence type="ECO:0000256" key="5">
    <source>
        <dbReference type="ARBA" id="ARBA00022692"/>
    </source>
</evidence>
<keyword evidence="4" id="KW-0808">Transferase</keyword>
<dbReference type="InterPro" id="IPR001627">
    <property type="entry name" value="Semap_dom"/>
</dbReference>
<dbReference type="Gene3D" id="1.10.510.10">
    <property type="entry name" value="Transferase(Phosphotransferase) domain 1"/>
    <property type="match status" value="1"/>
</dbReference>
<keyword evidence="12" id="KW-1133">Transmembrane helix</keyword>
<dbReference type="SMART" id="SM00630">
    <property type="entry name" value="Sema"/>
    <property type="match status" value="1"/>
</dbReference>
<evidence type="ECO:0000256" key="4">
    <source>
        <dbReference type="ARBA" id="ARBA00022679"/>
    </source>
</evidence>
<comment type="subcellular location">
    <subcellularLocation>
        <location evidence="1">Membrane</location>
        <topology evidence="1">Single-pass type I membrane protein</topology>
    </subcellularLocation>
</comment>
<keyword evidence="15" id="KW-1015">Disulfide bond</keyword>
<keyword evidence="6 20" id="KW-0732">Signal</keyword>
<dbReference type="GO" id="GO:0005886">
    <property type="term" value="C:plasma membrane"/>
    <property type="evidence" value="ECO:0007669"/>
    <property type="project" value="TreeGrafter"/>
</dbReference>
<comment type="caution">
    <text evidence="18">Lacks conserved residue(s) required for the propagation of feature annotation.</text>
</comment>
<evidence type="ECO:0000259" key="22">
    <source>
        <dbReference type="PROSITE" id="PS51004"/>
    </source>
</evidence>
<dbReference type="Gene3D" id="3.30.200.20">
    <property type="entry name" value="Phosphorylase Kinase, domain 1"/>
    <property type="match status" value="1"/>
</dbReference>
<evidence type="ECO:0000256" key="15">
    <source>
        <dbReference type="ARBA" id="ARBA00023157"/>
    </source>
</evidence>
<feature type="non-terminal residue" evidence="23">
    <location>
        <position position="1517"/>
    </location>
</feature>
<dbReference type="PRINTS" id="PR00109">
    <property type="entry name" value="TYRKINASE"/>
</dbReference>
<dbReference type="InterPro" id="IPR050122">
    <property type="entry name" value="RTK"/>
</dbReference>
<dbReference type="Pfam" id="PF07714">
    <property type="entry name" value="PK_Tyr_Ser-Thr"/>
    <property type="match status" value="1"/>
</dbReference>
<dbReference type="SUPFAM" id="SSF103575">
    <property type="entry name" value="Plexin repeat"/>
    <property type="match status" value="1"/>
</dbReference>
<feature type="compositionally biased region" description="Pro residues" evidence="19">
    <location>
        <begin position="1481"/>
        <end position="1490"/>
    </location>
</feature>
<dbReference type="InterPro" id="IPR001245">
    <property type="entry name" value="Ser-Thr/Tyr_kinase_cat_dom"/>
</dbReference>
<keyword evidence="13" id="KW-0472">Membrane</keyword>
<dbReference type="InterPro" id="IPR002165">
    <property type="entry name" value="Plexin_repeat"/>
</dbReference>
<evidence type="ECO:0000256" key="17">
    <source>
        <dbReference type="ARBA" id="ARBA00023180"/>
    </source>
</evidence>
<evidence type="ECO:0000256" key="2">
    <source>
        <dbReference type="ARBA" id="ARBA00010297"/>
    </source>
</evidence>
<evidence type="ECO:0000259" key="21">
    <source>
        <dbReference type="PROSITE" id="PS50011"/>
    </source>
</evidence>
<feature type="non-terminal residue" evidence="23">
    <location>
        <position position="1"/>
    </location>
</feature>
<dbReference type="InterPro" id="IPR011009">
    <property type="entry name" value="Kinase-like_dom_sf"/>
</dbReference>
<dbReference type="PANTHER" id="PTHR24416">
    <property type="entry name" value="TYROSINE-PROTEIN KINASE RECEPTOR"/>
    <property type="match status" value="1"/>
</dbReference>
<evidence type="ECO:0000256" key="20">
    <source>
        <dbReference type="SAM" id="SignalP"/>
    </source>
</evidence>
<dbReference type="Pfam" id="PF01403">
    <property type="entry name" value="Sema"/>
    <property type="match status" value="1"/>
</dbReference>
<evidence type="ECO:0000313" key="23">
    <source>
        <dbReference type="EMBL" id="NXP02763.1"/>
    </source>
</evidence>
<reference evidence="23 24" key="1">
    <citation type="submission" date="2019-09" db="EMBL/GenBank/DDBJ databases">
        <title>Bird 10,000 Genomes (B10K) Project - Family phase.</title>
        <authorList>
            <person name="Zhang G."/>
        </authorList>
    </citation>
    <scope>NUCLEOTIDE SEQUENCE [LARGE SCALE GENOMIC DNA]</scope>
    <source>
        <strain evidence="23">B10K-DU-002-47</strain>
        <tissue evidence="23">Muscle</tissue>
    </source>
</reference>
<name>A0A7L1WY52_9AVES</name>
<dbReference type="GO" id="GO:0016477">
    <property type="term" value="P:cell migration"/>
    <property type="evidence" value="ECO:0007669"/>
    <property type="project" value="TreeGrafter"/>
</dbReference>
<dbReference type="PROSITE" id="PS51004">
    <property type="entry name" value="SEMA"/>
    <property type="match status" value="1"/>
</dbReference>
<dbReference type="Gene3D" id="2.60.40.10">
    <property type="entry name" value="Immunoglobulins"/>
    <property type="match status" value="2"/>
</dbReference>
<dbReference type="PROSITE" id="PS50011">
    <property type="entry name" value="PROTEIN_KINASE_DOM"/>
    <property type="match status" value="1"/>
</dbReference>
<dbReference type="SMART" id="SM00219">
    <property type="entry name" value="TyrKc"/>
    <property type="match status" value="1"/>
</dbReference>
<dbReference type="InterPro" id="IPR008266">
    <property type="entry name" value="Tyr_kinase_AS"/>
</dbReference>
<dbReference type="SUPFAM" id="SSF56112">
    <property type="entry name" value="Protein kinase-like (PK-like)"/>
    <property type="match status" value="1"/>
</dbReference>
<dbReference type="Gene3D" id="3.30.1680.10">
    <property type="entry name" value="ligand-binding face of the semaphorins, domain 2"/>
    <property type="match status" value="1"/>
</dbReference>
<dbReference type="Pfam" id="PF01437">
    <property type="entry name" value="PSI"/>
    <property type="match status" value="1"/>
</dbReference>
<dbReference type="OrthoDB" id="9985181at2759"/>
<evidence type="ECO:0000256" key="13">
    <source>
        <dbReference type="ARBA" id="ARBA00023136"/>
    </source>
</evidence>
<keyword evidence="3" id="KW-0597">Phosphoprotein</keyword>
<evidence type="ECO:0000256" key="10">
    <source>
        <dbReference type="ARBA" id="ARBA00022840"/>
    </source>
</evidence>
<dbReference type="SMART" id="SM00429">
    <property type="entry name" value="IPT"/>
    <property type="match status" value="3"/>
</dbReference>
<evidence type="ECO:0000256" key="8">
    <source>
        <dbReference type="ARBA" id="ARBA00022741"/>
    </source>
</evidence>
<evidence type="ECO:0000256" key="6">
    <source>
        <dbReference type="ARBA" id="ARBA00022729"/>
    </source>
</evidence>
<keyword evidence="24" id="KW-1185">Reference proteome</keyword>
<feature type="signal peptide" evidence="20">
    <location>
        <begin position="1"/>
        <end position="22"/>
    </location>
</feature>
<dbReference type="FunFam" id="3.30.1680.10:FF:000006">
    <property type="entry name" value="Macrophage-stimulating 1 receptor b"/>
    <property type="match status" value="1"/>
</dbReference>
<feature type="region of interest" description="Disordered" evidence="19">
    <location>
        <begin position="1480"/>
        <end position="1517"/>
    </location>
</feature>
<dbReference type="SUPFAM" id="SSF101912">
    <property type="entry name" value="Sema domain"/>
    <property type="match status" value="1"/>
</dbReference>
<evidence type="ECO:0000256" key="7">
    <source>
        <dbReference type="ARBA" id="ARBA00022737"/>
    </source>
</evidence>
<accession>A0A7L1WY52</accession>
<dbReference type="InterPro" id="IPR020635">
    <property type="entry name" value="Tyr_kinase_cat_dom"/>
</dbReference>
<dbReference type="GO" id="GO:0004714">
    <property type="term" value="F:transmembrane receptor protein tyrosine kinase activity"/>
    <property type="evidence" value="ECO:0007669"/>
    <property type="project" value="TreeGrafter"/>
</dbReference>
<evidence type="ECO:0000256" key="16">
    <source>
        <dbReference type="ARBA" id="ARBA00023170"/>
    </source>
</evidence>
<keyword evidence="11" id="KW-0832">Ubl conjugation</keyword>